<evidence type="ECO:0000256" key="12">
    <source>
        <dbReference type="SAM" id="MobiDB-lite"/>
    </source>
</evidence>
<evidence type="ECO:0000256" key="2">
    <source>
        <dbReference type="ARBA" id="ARBA00022490"/>
    </source>
</evidence>
<keyword evidence="2" id="KW-0963">Cytoplasm</keyword>
<reference evidence="14" key="1">
    <citation type="submission" date="2020-08" db="EMBL/GenBank/DDBJ databases">
        <title>Genome sequencing and assembly of the red palm weevil Rhynchophorus ferrugineus.</title>
        <authorList>
            <person name="Dias G.B."/>
            <person name="Bergman C.M."/>
            <person name="Manee M."/>
        </authorList>
    </citation>
    <scope>NUCLEOTIDE SEQUENCE</scope>
    <source>
        <strain evidence="14">AA-2017</strain>
        <tissue evidence="14">Whole larva</tissue>
    </source>
</reference>
<dbReference type="SMART" id="SM00438">
    <property type="entry name" value="ZnF_NFX"/>
    <property type="match status" value="3"/>
</dbReference>
<evidence type="ECO:0000256" key="9">
    <source>
        <dbReference type="ARBA" id="ARBA00022833"/>
    </source>
</evidence>
<dbReference type="Pfam" id="PF13087">
    <property type="entry name" value="AAA_12"/>
    <property type="match status" value="1"/>
</dbReference>
<evidence type="ECO:0000259" key="13">
    <source>
        <dbReference type="PROSITE" id="PS51981"/>
    </source>
</evidence>
<dbReference type="InterPro" id="IPR027417">
    <property type="entry name" value="P-loop_NTPase"/>
</dbReference>
<keyword evidence="3" id="KW-0479">Metal-binding</keyword>
<dbReference type="Proteomes" id="UP000625711">
    <property type="component" value="Unassembled WGS sequence"/>
</dbReference>
<dbReference type="GO" id="GO:0005694">
    <property type="term" value="C:chromosome"/>
    <property type="evidence" value="ECO:0007669"/>
    <property type="project" value="UniProtKB-ARBA"/>
</dbReference>
<feature type="domain" description="RZ-type" evidence="13">
    <location>
        <begin position="1831"/>
        <end position="1899"/>
    </location>
</feature>
<dbReference type="PANTHER" id="PTHR10887:SF341">
    <property type="entry name" value="NFX1-TYPE ZINC FINGER-CONTAINING PROTEIN 1"/>
    <property type="match status" value="1"/>
</dbReference>
<evidence type="ECO:0000256" key="11">
    <source>
        <dbReference type="ARBA" id="ARBA00022859"/>
    </source>
</evidence>
<dbReference type="InterPro" id="IPR041679">
    <property type="entry name" value="DNA2/NAM7-like_C"/>
</dbReference>
<dbReference type="Pfam" id="PF25396">
    <property type="entry name" value="ZNFX1"/>
    <property type="match status" value="1"/>
</dbReference>
<evidence type="ECO:0000256" key="10">
    <source>
        <dbReference type="ARBA" id="ARBA00022840"/>
    </source>
</evidence>
<keyword evidence="7" id="KW-0378">Hydrolase</keyword>
<dbReference type="GO" id="GO:0004386">
    <property type="term" value="F:helicase activity"/>
    <property type="evidence" value="ECO:0007669"/>
    <property type="project" value="UniProtKB-KW"/>
</dbReference>
<gene>
    <name evidence="14" type="ORF">GWI33_016006</name>
</gene>
<dbReference type="FunFam" id="3.40.50.300:FF:000326">
    <property type="entry name" value="P-loop containing nucleoside triphosphate hydrolase"/>
    <property type="match status" value="1"/>
</dbReference>
<dbReference type="GO" id="GO:0005524">
    <property type="term" value="F:ATP binding"/>
    <property type="evidence" value="ECO:0007669"/>
    <property type="project" value="UniProtKB-KW"/>
</dbReference>
<dbReference type="Pfam" id="PF13086">
    <property type="entry name" value="AAA_11"/>
    <property type="match status" value="2"/>
</dbReference>
<dbReference type="OrthoDB" id="2423195at2759"/>
<keyword evidence="5" id="KW-0547">Nucleotide-binding</keyword>
<evidence type="ECO:0000256" key="4">
    <source>
        <dbReference type="ARBA" id="ARBA00022737"/>
    </source>
</evidence>
<feature type="compositionally biased region" description="Polar residues" evidence="12">
    <location>
        <begin position="55"/>
        <end position="64"/>
    </location>
</feature>
<dbReference type="EMBL" id="JAACXV010014020">
    <property type="protein sequence ID" value="KAF7271041.1"/>
    <property type="molecule type" value="Genomic_DNA"/>
</dbReference>
<dbReference type="SUPFAM" id="SSF52540">
    <property type="entry name" value="P-loop containing nucleoside triphosphate hydrolases"/>
    <property type="match status" value="1"/>
</dbReference>
<evidence type="ECO:0000313" key="14">
    <source>
        <dbReference type="EMBL" id="KAF7271041.1"/>
    </source>
</evidence>
<feature type="region of interest" description="Disordered" evidence="12">
    <location>
        <begin position="1"/>
        <end position="64"/>
    </location>
</feature>
<dbReference type="CDD" id="cd18808">
    <property type="entry name" value="SF1_C_Upf1"/>
    <property type="match status" value="1"/>
</dbReference>
<dbReference type="PANTHER" id="PTHR10887">
    <property type="entry name" value="DNA2/NAM7 HELICASE FAMILY"/>
    <property type="match status" value="1"/>
</dbReference>
<protein>
    <recommendedName>
        <fullName evidence="13">RZ-type domain-containing protein</fullName>
    </recommendedName>
</protein>
<evidence type="ECO:0000256" key="1">
    <source>
        <dbReference type="ARBA" id="ARBA00004496"/>
    </source>
</evidence>
<keyword evidence="4" id="KW-0677">Repeat</keyword>
<dbReference type="InterPro" id="IPR045055">
    <property type="entry name" value="DNA2/NAM7-like"/>
</dbReference>
<organism evidence="14 15">
    <name type="scientific">Rhynchophorus ferrugineus</name>
    <name type="common">Red palm weevil</name>
    <name type="synonym">Curculio ferrugineus</name>
    <dbReference type="NCBI Taxonomy" id="354439"/>
    <lineage>
        <taxon>Eukaryota</taxon>
        <taxon>Metazoa</taxon>
        <taxon>Ecdysozoa</taxon>
        <taxon>Arthropoda</taxon>
        <taxon>Hexapoda</taxon>
        <taxon>Insecta</taxon>
        <taxon>Pterygota</taxon>
        <taxon>Neoptera</taxon>
        <taxon>Endopterygota</taxon>
        <taxon>Coleoptera</taxon>
        <taxon>Polyphaga</taxon>
        <taxon>Cucujiformia</taxon>
        <taxon>Curculionidae</taxon>
        <taxon>Dryophthorinae</taxon>
        <taxon>Rhynchophorus</taxon>
    </lineage>
</organism>
<keyword evidence="10" id="KW-0067">ATP-binding</keyword>
<dbReference type="GO" id="GO:0031380">
    <property type="term" value="C:nuclear RNA-directed RNA polymerase complex"/>
    <property type="evidence" value="ECO:0007669"/>
    <property type="project" value="TreeGrafter"/>
</dbReference>
<dbReference type="InterPro" id="IPR041677">
    <property type="entry name" value="DNA2/NAM7_AAA_11"/>
</dbReference>
<keyword evidence="15" id="KW-1185">Reference proteome</keyword>
<evidence type="ECO:0000256" key="5">
    <source>
        <dbReference type="ARBA" id="ARBA00022741"/>
    </source>
</evidence>
<dbReference type="Gene3D" id="3.40.50.300">
    <property type="entry name" value="P-loop containing nucleotide triphosphate hydrolases"/>
    <property type="match status" value="3"/>
</dbReference>
<dbReference type="PROSITE" id="PS51981">
    <property type="entry name" value="ZF_RZ"/>
    <property type="match status" value="1"/>
</dbReference>
<evidence type="ECO:0000313" key="15">
    <source>
        <dbReference type="Proteomes" id="UP000625711"/>
    </source>
</evidence>
<comment type="subcellular location">
    <subcellularLocation>
        <location evidence="1">Cytoplasm</location>
    </subcellularLocation>
</comment>
<dbReference type="InterPro" id="IPR047187">
    <property type="entry name" value="SF1_C_Upf1"/>
</dbReference>
<dbReference type="GO" id="GO:0005737">
    <property type="term" value="C:cytoplasm"/>
    <property type="evidence" value="ECO:0007669"/>
    <property type="project" value="UniProtKB-SubCell"/>
</dbReference>
<evidence type="ECO:0000256" key="8">
    <source>
        <dbReference type="ARBA" id="ARBA00022806"/>
    </source>
</evidence>
<feature type="compositionally biased region" description="Basic and acidic residues" evidence="12">
    <location>
        <begin position="1"/>
        <end position="15"/>
    </location>
</feature>
<name>A0A834I2G9_RHYFE</name>
<dbReference type="InterPro" id="IPR046439">
    <property type="entry name" value="ZF_RZ_dom"/>
</dbReference>
<dbReference type="GO" id="GO:0031048">
    <property type="term" value="P:regulatory ncRNA-mediated heterochromatin formation"/>
    <property type="evidence" value="ECO:0007669"/>
    <property type="project" value="TreeGrafter"/>
</dbReference>
<dbReference type="GO" id="GO:0008270">
    <property type="term" value="F:zinc ion binding"/>
    <property type="evidence" value="ECO:0007669"/>
    <property type="project" value="UniProtKB-KW"/>
</dbReference>
<evidence type="ECO:0000256" key="7">
    <source>
        <dbReference type="ARBA" id="ARBA00022801"/>
    </source>
</evidence>
<evidence type="ECO:0000256" key="6">
    <source>
        <dbReference type="ARBA" id="ARBA00022771"/>
    </source>
</evidence>
<dbReference type="GO" id="GO:0002376">
    <property type="term" value="P:immune system process"/>
    <property type="evidence" value="ECO:0007669"/>
    <property type="project" value="UniProtKB-KW"/>
</dbReference>
<keyword evidence="8" id="KW-0347">Helicase</keyword>
<comment type="caution">
    <text evidence="14">The sequence shown here is derived from an EMBL/GenBank/DDBJ whole genome shotgun (WGS) entry which is preliminary data.</text>
</comment>
<dbReference type="Pfam" id="PF20173">
    <property type="entry name" value="ZnF_RZ-type"/>
    <property type="match status" value="1"/>
</dbReference>
<sequence length="1909" mass="220537">MQRGRNRNERTRRYNDNNPRQSTSGGLPYNRRRSTSNSDVRRNHAENGNTRKKCYNQNQSNSHENLNVRNQNQSEFKNAKLLGFKFLESLVEKDPQDIFLTLCNEKSGFKKLLNSTEITSDRICLVVTLIAKLCKFSFNTKNDFITDLFTSNFKDKLTAFISSIVTQTNHDKRQNSYFWRDTDMFWLSIIQISETVCNLIPSHSKEVHSILNNLDIFFPIFEQRHKMHISDSIKESIKKLIDLAERKIRCAEVRLSFKKGGSIDDYDLEPPDDFRAIQIMPNVEELLGQSRVFLRSNIMDRAYRDVDHYLDVQFRLLREDFVAPLRQGITAYRKNLTLSKNSPKEKVDNIKFYKNVKILNEVTINELVCYKIKLNFNKSKMKSMKLSKRFMFDSLVCLTKNNFESLLFGRVAEKNINDFKNGVIVLSFDEQIVVDFSADYLLLESTVYFKPYYHVLNTLQTMSPFKFPMERYIIKLENNVVRPKYLSDQAALNEELCIIQGPPGTGKTYIGLKIVQALLSVSKLWFDEGPILIVCYTNHALDQFLEYLLKYTHSILRVGGQSKSERLQQYNLVNRKRKFKKIDEVSSERRHINKLMKEISEYTSTLNQIQSNNCVLKFDCFETVITDYHSTWFKHASDNDVIKWLMAGKYTYQEEDNYNVRDGGELNSTVDEYGIEEVDDFEEEDFDNPNDILLDDIFRKADSTPKLKVLMSISDFQSKVKSIQHKINMAMESDDFDLLDKLEADLFEVQADCTYLEKQLRTYDSTKNYAKRYNLSMPDLMSATDRWEFYFYLKNQLTLKLRQDLSNIREVFNRHYRMYSDLRDIENAHVMKEHKIIGMTTTAAARLRSALNEVASPIVIVEEAAEVLESHIITALSENCQHLILIGDHLQLKPSTADYKIERNYNLGISLFERLVRNNVRCYTLNVQHRMRPEISSLIKPSIYENLIDHNTTLDRERILGMNKCLYFIHHSEKETSNDTSKSNEHEVIMFIELAKRLILNGYKGSQITILAAYLNQMFLFKEYIKKHENKKLLEGIPVCVLDNYQGEESDIILLSLVRNNAEGVAGFLRIQNRVCVALSRARNGLYIMGNMNLLLSCHSENNIWSSVYKTLKDQDAISEYFPLKCEIHPSETISVKTVEDFQAISGGGCLRICATKLSCGHPCQKLCHLEDMEHILSKCHFPCEQVLCSNPKHICKKKCHEKCGLCTYEVDYILSPCMHPATLPCHMNPEEYNCIFPIPSTLPCGHEADRPCSVDEYTFSCPVDCKKRLECGHTCKRKCHDRDDPDHLQHVCNQRCARPKRGCKTLNDENEAVHRCQKLCYQDCEECTHEVKRLRSCGHKNTIMCKDNVENVPCIKPCKKILPCEHKCTNKCSEVCSTCVKKVKKAIPGCNHIIEVVCSLIPERSMCKSKTCPRILPCGHLCKEQCKNQCTQLCREPVKCNIELPCGHIINSIMCYLQNERSTEVLLQHCPHPLCAISLSLKMEACRPCSKPCQVKCAHSTCPLKCGQPCKSCTEVCKRECEHIKCNKNCGQICDVGPCTEKCKKHLKCGHLCVGFCNDPCPDLCRKCDKEELTQIFLGNEDNPDAIYVMLNDCKHIFESSDLEKWMKMDADQIKFKVCPRCSTSIKTTERYSDYIKRSMQDIAAAKVISYGTNNDNEKLRRELLDEIFRLEIKIPSEVRLFLNNFDNMKRRLNPLRGFRKQHINKLELYAIKSKIQILTNIWNTLKDTRLPYTNRITDQCNLICKVLLRSEDQITDQEIEDIKYETMRLDRIVQLNKLQLSLPPSHETGKLLEQHICGLLFQPSRYNLNLDSKISAYIKNLSNEINVIITDAERIEIVKAIGLAKGHWYKCPNGHPYAIGECGGANQIARCLCGAQIGGMDHHLLRSNAHAGEMDGSVRHAWPGGLY</sequence>
<dbReference type="InterPro" id="IPR057373">
    <property type="entry name" value="ZNFX1"/>
</dbReference>
<accession>A0A834I2G9</accession>
<evidence type="ECO:0000256" key="3">
    <source>
        <dbReference type="ARBA" id="ARBA00022723"/>
    </source>
</evidence>
<keyword evidence="9" id="KW-0862">Zinc</keyword>
<keyword evidence="11" id="KW-0391">Immunity</keyword>
<keyword evidence="6" id="KW-0863">Zinc-finger</keyword>
<dbReference type="GO" id="GO:0016787">
    <property type="term" value="F:hydrolase activity"/>
    <property type="evidence" value="ECO:0007669"/>
    <property type="project" value="UniProtKB-KW"/>
</dbReference>
<proteinExistence type="predicted"/>
<dbReference type="InterPro" id="IPR000967">
    <property type="entry name" value="Znf_NFX1"/>
</dbReference>